<evidence type="ECO:0000256" key="2">
    <source>
        <dbReference type="SAM" id="SignalP"/>
    </source>
</evidence>
<protein>
    <submittedName>
        <fullName evidence="3">Uncharacterized protein</fullName>
    </submittedName>
</protein>
<feature type="region of interest" description="Disordered" evidence="1">
    <location>
        <begin position="224"/>
        <end position="286"/>
    </location>
</feature>
<evidence type="ECO:0000256" key="1">
    <source>
        <dbReference type="SAM" id="MobiDB-lite"/>
    </source>
</evidence>
<feature type="compositionally biased region" description="Polar residues" evidence="1">
    <location>
        <begin position="273"/>
        <end position="286"/>
    </location>
</feature>
<dbReference type="PROSITE" id="PS51257">
    <property type="entry name" value="PROKAR_LIPOPROTEIN"/>
    <property type="match status" value="1"/>
</dbReference>
<dbReference type="GO" id="GO:0031012">
    <property type="term" value="C:extracellular matrix"/>
    <property type="evidence" value="ECO:0000318"/>
    <property type="project" value="GO_Central"/>
</dbReference>
<evidence type="ECO:0000313" key="3">
    <source>
        <dbReference type="EMBL" id="EFX86618.1"/>
    </source>
</evidence>
<keyword evidence="2" id="KW-0732">Signal</keyword>
<feature type="signal peptide" evidence="2">
    <location>
        <begin position="1"/>
        <end position="34"/>
    </location>
</feature>
<feature type="chain" id="PRO_5003236573" evidence="2">
    <location>
        <begin position="35"/>
        <end position="286"/>
    </location>
</feature>
<dbReference type="KEGG" id="dpx:DAPPUDRAFT_97749"/>
<organism evidence="3 4">
    <name type="scientific">Daphnia pulex</name>
    <name type="common">Water flea</name>
    <dbReference type="NCBI Taxonomy" id="6669"/>
    <lineage>
        <taxon>Eukaryota</taxon>
        <taxon>Metazoa</taxon>
        <taxon>Ecdysozoa</taxon>
        <taxon>Arthropoda</taxon>
        <taxon>Crustacea</taxon>
        <taxon>Branchiopoda</taxon>
        <taxon>Diplostraca</taxon>
        <taxon>Cladocera</taxon>
        <taxon>Anomopoda</taxon>
        <taxon>Daphniidae</taxon>
        <taxon>Daphnia</taxon>
    </lineage>
</organism>
<accession>E9G166</accession>
<dbReference type="Proteomes" id="UP000000305">
    <property type="component" value="Unassembled WGS sequence"/>
</dbReference>
<proteinExistence type="predicted"/>
<reference evidence="3 4" key="1">
    <citation type="journal article" date="2011" name="Science">
        <title>The ecoresponsive genome of Daphnia pulex.</title>
        <authorList>
            <person name="Colbourne J.K."/>
            <person name="Pfrender M.E."/>
            <person name="Gilbert D."/>
            <person name="Thomas W.K."/>
            <person name="Tucker A."/>
            <person name="Oakley T.H."/>
            <person name="Tokishita S."/>
            <person name="Aerts A."/>
            <person name="Arnold G.J."/>
            <person name="Basu M.K."/>
            <person name="Bauer D.J."/>
            <person name="Caceres C.E."/>
            <person name="Carmel L."/>
            <person name="Casola C."/>
            <person name="Choi J.H."/>
            <person name="Detter J.C."/>
            <person name="Dong Q."/>
            <person name="Dusheyko S."/>
            <person name="Eads B.D."/>
            <person name="Frohlich T."/>
            <person name="Geiler-Samerotte K.A."/>
            <person name="Gerlach D."/>
            <person name="Hatcher P."/>
            <person name="Jogdeo S."/>
            <person name="Krijgsveld J."/>
            <person name="Kriventseva E.V."/>
            <person name="Kultz D."/>
            <person name="Laforsch C."/>
            <person name="Lindquist E."/>
            <person name="Lopez J."/>
            <person name="Manak J.R."/>
            <person name="Muller J."/>
            <person name="Pangilinan J."/>
            <person name="Patwardhan R.P."/>
            <person name="Pitluck S."/>
            <person name="Pritham E.J."/>
            <person name="Rechtsteiner A."/>
            <person name="Rho M."/>
            <person name="Rogozin I.B."/>
            <person name="Sakarya O."/>
            <person name="Salamov A."/>
            <person name="Schaack S."/>
            <person name="Shapiro H."/>
            <person name="Shiga Y."/>
            <person name="Skalitzky C."/>
            <person name="Smith Z."/>
            <person name="Souvorov A."/>
            <person name="Sung W."/>
            <person name="Tang Z."/>
            <person name="Tsuchiya D."/>
            <person name="Tu H."/>
            <person name="Vos H."/>
            <person name="Wang M."/>
            <person name="Wolf Y.I."/>
            <person name="Yamagata H."/>
            <person name="Yamada T."/>
            <person name="Ye Y."/>
            <person name="Shaw J.R."/>
            <person name="Andrews J."/>
            <person name="Crease T.J."/>
            <person name="Tang H."/>
            <person name="Lucas S.M."/>
            <person name="Robertson H.M."/>
            <person name="Bork P."/>
            <person name="Koonin E.V."/>
            <person name="Zdobnov E.M."/>
            <person name="Grigoriev I.V."/>
            <person name="Lynch M."/>
            <person name="Boore J.L."/>
        </authorList>
    </citation>
    <scope>NUCLEOTIDE SEQUENCE [LARGE SCALE GENOMIC DNA]</scope>
</reference>
<feature type="region of interest" description="Disordered" evidence="1">
    <location>
        <begin position="159"/>
        <end position="189"/>
    </location>
</feature>
<feature type="compositionally biased region" description="Low complexity" evidence="1">
    <location>
        <begin position="159"/>
        <end position="183"/>
    </location>
</feature>
<name>E9G166_DAPPU</name>
<gene>
    <name evidence="3" type="ORF">DAPPUDRAFT_97749</name>
</gene>
<dbReference type="AlphaFoldDB" id="E9G166"/>
<evidence type="ECO:0000313" key="4">
    <source>
        <dbReference type="Proteomes" id="UP000000305"/>
    </source>
</evidence>
<dbReference type="InParanoid" id="E9G166"/>
<keyword evidence="4" id="KW-1185">Reference proteome</keyword>
<feature type="compositionally biased region" description="Low complexity" evidence="1">
    <location>
        <begin position="224"/>
        <end position="236"/>
    </location>
</feature>
<dbReference type="OrthoDB" id="6595597at2759"/>
<dbReference type="EMBL" id="GL732529">
    <property type="protein sequence ID" value="EFX86618.1"/>
    <property type="molecule type" value="Genomic_DNA"/>
</dbReference>
<dbReference type="HOGENOM" id="CLU_974064_0_0_1"/>
<sequence length="286" mass="30503">MTMLQRSFIGSANPAAAFLLLLISILTWSSCSLASPFSQQPDTTTATTELTQLLGAGEIQHTAKGSDGVAAGILTTVTTTGTCKAILPDGRLQTVVYTCAPTGYSAVVQFHKAENQSATHEQNHQTNTRNAPADVNATTQQQQPLQPITEILFLRPTTTDSSARLTTTTTESPSITTSSAATPTKKKPESMVAIVPPHRFHIESDQIRTVSLVQLQHSLPSLPLSTTTSRTTTLTNTKRHRSTTTVSAAVEDGNPAVTTTPAATNRRRKTRWNIGSGTTQSEPPLV</sequence>